<dbReference type="EMBL" id="AE001437">
    <property type="protein sequence ID" value="AAK81392.1"/>
    <property type="molecule type" value="Genomic_DNA"/>
</dbReference>
<dbReference type="RefSeq" id="WP_010966732.1">
    <property type="nucleotide sequence ID" value="NC_003030.1"/>
</dbReference>
<keyword evidence="2" id="KW-1185">Reference proteome</keyword>
<dbReference type="Proteomes" id="UP000000814">
    <property type="component" value="Chromosome"/>
</dbReference>
<dbReference type="STRING" id="272562.CA_C3464"/>
<name>Q97DL1_CLOAB</name>
<dbReference type="eggNOG" id="COG2768">
    <property type="taxonomic scope" value="Bacteria"/>
</dbReference>
<dbReference type="GeneID" id="71415648"/>
<dbReference type="HOGENOM" id="CLU_2179184_0_0_9"/>
<reference evidence="1 2" key="1">
    <citation type="journal article" date="2001" name="J. Bacteriol.">
        <title>Genome sequence and comparative analysis of the solvent-producing bacterium Clostridium acetobutylicum.</title>
        <authorList>
            <person name="Nolling J."/>
            <person name="Breton G."/>
            <person name="Omelchenko M.V."/>
            <person name="Makarova K.S."/>
            <person name="Zeng Q."/>
            <person name="Gibson R."/>
            <person name="Lee H.M."/>
            <person name="Dubois J."/>
            <person name="Qiu D."/>
            <person name="Hitti J."/>
            <person name="Wolf Y.I."/>
            <person name="Tatusov R.L."/>
            <person name="Sabathe F."/>
            <person name="Doucette-Stamm L."/>
            <person name="Soucaille P."/>
            <person name="Daly M.J."/>
            <person name="Bennett G.N."/>
            <person name="Koonin E.V."/>
            <person name="Smith D.R."/>
        </authorList>
    </citation>
    <scope>NUCLEOTIDE SEQUENCE [LARGE SCALE GENOMIC DNA]</scope>
    <source>
        <strain evidence="2">ATCC 824 / DSM 792 / JCM 1419 / LMG 5710 / VKM B-1787</strain>
    </source>
</reference>
<dbReference type="PIR" id="E97325">
    <property type="entry name" value="E97325"/>
</dbReference>
<proteinExistence type="predicted"/>
<evidence type="ECO:0000313" key="2">
    <source>
        <dbReference type="Proteomes" id="UP000000814"/>
    </source>
</evidence>
<gene>
    <name evidence="1" type="ordered locus">CA_C3464</name>
</gene>
<sequence length="109" mass="12601">MPKVYFKAIDSYSKTKEINEAAVKLLFTIEKRETVKLEKFIPLKVHLGEKGNNTFIAPKNFDGIIDYLKEKGINTAFIETNVLYKGQRNSIDNHLLRLLKNMALLKFLL</sequence>
<accession>Q97DL1</accession>
<evidence type="ECO:0000313" key="1">
    <source>
        <dbReference type="EMBL" id="AAK81392.1"/>
    </source>
</evidence>
<dbReference type="PATRIC" id="fig|272562.8.peg.3648"/>
<organism evidence="1 2">
    <name type="scientific">Clostridium acetobutylicum (strain ATCC 824 / DSM 792 / JCM 1419 / IAM 19013 / LMG 5710 / NBRC 13948 / NRRL B-527 / VKM B-1787 / 2291 / W)</name>
    <dbReference type="NCBI Taxonomy" id="272562"/>
    <lineage>
        <taxon>Bacteria</taxon>
        <taxon>Bacillati</taxon>
        <taxon>Bacillota</taxon>
        <taxon>Clostridia</taxon>
        <taxon>Eubacteriales</taxon>
        <taxon>Clostridiaceae</taxon>
        <taxon>Clostridium</taxon>
    </lineage>
</organism>
<dbReference type="OrthoDB" id="9781559at2"/>
<dbReference type="AlphaFoldDB" id="Q97DL1"/>
<dbReference type="KEGG" id="cac:CA_C3464"/>
<protein>
    <submittedName>
        <fullName evidence="1">Uncharacterized conserved protein</fullName>
    </submittedName>
</protein>